<dbReference type="Proteomes" id="UP001295444">
    <property type="component" value="Chromosome 05"/>
</dbReference>
<name>A0AAD1WAP8_PELCU</name>
<feature type="compositionally biased region" description="Basic residues" evidence="1">
    <location>
        <begin position="64"/>
        <end position="74"/>
    </location>
</feature>
<accession>A0AAD1WAP8</accession>
<feature type="compositionally biased region" description="Basic and acidic residues" evidence="1">
    <location>
        <begin position="82"/>
        <end position="92"/>
    </location>
</feature>
<evidence type="ECO:0000256" key="1">
    <source>
        <dbReference type="SAM" id="MobiDB-lite"/>
    </source>
</evidence>
<organism evidence="2 3">
    <name type="scientific">Pelobates cultripes</name>
    <name type="common">Western spadefoot toad</name>
    <dbReference type="NCBI Taxonomy" id="61616"/>
    <lineage>
        <taxon>Eukaryota</taxon>
        <taxon>Metazoa</taxon>
        <taxon>Chordata</taxon>
        <taxon>Craniata</taxon>
        <taxon>Vertebrata</taxon>
        <taxon>Euteleostomi</taxon>
        <taxon>Amphibia</taxon>
        <taxon>Batrachia</taxon>
        <taxon>Anura</taxon>
        <taxon>Pelobatoidea</taxon>
        <taxon>Pelobatidae</taxon>
        <taxon>Pelobates</taxon>
    </lineage>
</organism>
<gene>
    <name evidence="2" type="ORF">PECUL_23A014404</name>
</gene>
<proteinExistence type="predicted"/>
<evidence type="ECO:0000313" key="2">
    <source>
        <dbReference type="EMBL" id="CAH2296078.1"/>
    </source>
</evidence>
<sequence>ARNIRYRWGVPFALIVNIKGTTHSLSTYQDVAPFTKAFDLKESNIMDWYAPDPLASSAAQPYRPRWRTPSKKQKIGQTNPSPREERRRETAGRTKMQT</sequence>
<reference evidence="2" key="1">
    <citation type="submission" date="2022-03" db="EMBL/GenBank/DDBJ databases">
        <authorList>
            <person name="Alioto T."/>
            <person name="Alioto T."/>
            <person name="Gomez Garrido J."/>
        </authorList>
    </citation>
    <scope>NUCLEOTIDE SEQUENCE</scope>
</reference>
<protein>
    <submittedName>
        <fullName evidence="2">Uncharacterized protein</fullName>
    </submittedName>
</protein>
<keyword evidence="3" id="KW-1185">Reference proteome</keyword>
<evidence type="ECO:0000313" key="3">
    <source>
        <dbReference type="Proteomes" id="UP001295444"/>
    </source>
</evidence>
<feature type="region of interest" description="Disordered" evidence="1">
    <location>
        <begin position="54"/>
        <end position="98"/>
    </location>
</feature>
<dbReference type="AlphaFoldDB" id="A0AAD1WAP8"/>
<feature type="non-terminal residue" evidence="2">
    <location>
        <position position="1"/>
    </location>
</feature>
<dbReference type="EMBL" id="OW240916">
    <property type="protein sequence ID" value="CAH2296078.1"/>
    <property type="molecule type" value="Genomic_DNA"/>
</dbReference>